<dbReference type="PIRSF" id="PIRSF002756">
    <property type="entry name" value="PstS"/>
    <property type="match status" value="1"/>
</dbReference>
<dbReference type="InterPro" id="IPR050962">
    <property type="entry name" value="Phosphate-bind_PstS"/>
</dbReference>
<evidence type="ECO:0000256" key="2">
    <source>
        <dbReference type="ARBA" id="ARBA00022448"/>
    </source>
</evidence>
<keyword evidence="3 4" id="KW-0592">Phosphate transport</keyword>
<dbReference type="NCBIfam" id="TIGR00975">
    <property type="entry name" value="3a0107s03"/>
    <property type="match status" value="1"/>
</dbReference>
<sequence>MKTWKMHNWQRLIAATLTSTTIAFTTIAASAQSLRGGGASFPELLYKRYNQEYEQETGERFKYSTIGSGGGIRLFTNQVLDFGSTTLIPTPIEENQIEGGLLMVPTGGSALAIVYNLKDVTTDVRLSREQLVKIFTGQISNWKQVNSRYPDRKIQVVVRSDSSGSTFVLTKYLRKISDGEIAASREPNWGFDIFATRPQDSGVAGEVRRTDGAIGYVQVGVALQNNLPVARLENQSGRYVRPTLEETQKALSNIKFKEDFTSEEINDPEDGYPLVSLTWLLVNKKYLNPTILENTKDLLRWILTKGQTFNEEVGYTQIPEDIAKQVIETADQELRVIPY</sequence>
<evidence type="ECO:0000256" key="3">
    <source>
        <dbReference type="ARBA" id="ARBA00022592"/>
    </source>
</evidence>
<comment type="caution">
    <text evidence="6">The sequence shown here is derived from an EMBL/GenBank/DDBJ whole genome shotgun (WGS) entry which is preliminary data.</text>
</comment>
<protein>
    <recommendedName>
        <fullName evidence="4">Phosphate-binding protein</fullName>
    </recommendedName>
</protein>
<proteinExistence type="inferred from homology"/>
<dbReference type="GO" id="GO:0042301">
    <property type="term" value="F:phosphate ion binding"/>
    <property type="evidence" value="ECO:0007669"/>
    <property type="project" value="InterPro"/>
</dbReference>
<evidence type="ECO:0000256" key="1">
    <source>
        <dbReference type="ARBA" id="ARBA00008725"/>
    </source>
</evidence>
<evidence type="ECO:0000259" key="5">
    <source>
        <dbReference type="Pfam" id="PF12849"/>
    </source>
</evidence>
<dbReference type="PANTHER" id="PTHR42996">
    <property type="entry name" value="PHOSPHATE-BINDING PROTEIN PSTS"/>
    <property type="match status" value="1"/>
</dbReference>
<feature type="domain" description="PBP" evidence="5">
    <location>
        <begin position="28"/>
        <end position="303"/>
    </location>
</feature>
<dbReference type="Gene3D" id="3.40.190.10">
    <property type="entry name" value="Periplasmic binding protein-like II"/>
    <property type="match status" value="2"/>
</dbReference>
<gene>
    <name evidence="6" type="primary">pstS</name>
    <name evidence="6" type="ORF">F6J89_07765</name>
</gene>
<organism evidence="6">
    <name type="scientific">Symploca sp. SIO1C4</name>
    <dbReference type="NCBI Taxonomy" id="2607765"/>
    <lineage>
        <taxon>Bacteria</taxon>
        <taxon>Bacillati</taxon>
        <taxon>Cyanobacteriota</taxon>
        <taxon>Cyanophyceae</taxon>
        <taxon>Coleofasciculales</taxon>
        <taxon>Coleofasciculaceae</taxon>
        <taxon>Symploca</taxon>
    </lineage>
</organism>
<comment type="similarity">
    <text evidence="1 4">Belongs to the PstS family.</text>
</comment>
<dbReference type="SUPFAM" id="SSF53850">
    <property type="entry name" value="Periplasmic binding protein-like II"/>
    <property type="match status" value="1"/>
</dbReference>
<dbReference type="PANTHER" id="PTHR42996:SF1">
    <property type="entry name" value="PHOSPHATE-BINDING PROTEIN PSTS"/>
    <property type="match status" value="1"/>
</dbReference>
<keyword evidence="2 4" id="KW-0813">Transport</keyword>
<evidence type="ECO:0000313" key="6">
    <source>
        <dbReference type="EMBL" id="NER27520.1"/>
    </source>
</evidence>
<dbReference type="GO" id="GO:0043190">
    <property type="term" value="C:ATP-binding cassette (ABC) transporter complex"/>
    <property type="evidence" value="ECO:0007669"/>
    <property type="project" value="InterPro"/>
</dbReference>
<dbReference type="InterPro" id="IPR005673">
    <property type="entry name" value="ABC_phos-bd_PstS"/>
</dbReference>
<dbReference type="CDD" id="cd13565">
    <property type="entry name" value="PBP2_PstS"/>
    <property type="match status" value="1"/>
</dbReference>
<reference evidence="6" key="1">
    <citation type="submission" date="2019-11" db="EMBL/GenBank/DDBJ databases">
        <title>Genomic insights into an expanded diversity of filamentous marine cyanobacteria reveals the extraordinary biosynthetic potential of Moorea and Okeania.</title>
        <authorList>
            <person name="Ferreira Leao T."/>
            <person name="Wang M."/>
            <person name="Moss N."/>
            <person name="Da Silva R."/>
            <person name="Sanders J."/>
            <person name="Nurk S."/>
            <person name="Gurevich A."/>
            <person name="Humphrey G."/>
            <person name="Reher R."/>
            <person name="Zhu Q."/>
            <person name="Belda-Ferre P."/>
            <person name="Glukhov E."/>
            <person name="Rex R."/>
            <person name="Dorrestein P.C."/>
            <person name="Knight R."/>
            <person name="Pevzner P."/>
            <person name="Gerwick W.H."/>
            <person name="Gerwick L."/>
        </authorList>
    </citation>
    <scope>NUCLEOTIDE SEQUENCE</scope>
    <source>
        <strain evidence="6">SIO1C4</strain>
    </source>
</reference>
<dbReference type="EMBL" id="JAAHFQ010000108">
    <property type="protein sequence ID" value="NER27520.1"/>
    <property type="molecule type" value="Genomic_DNA"/>
</dbReference>
<dbReference type="AlphaFoldDB" id="A0A6B3N7E5"/>
<evidence type="ECO:0000256" key="4">
    <source>
        <dbReference type="PIRNR" id="PIRNR002756"/>
    </source>
</evidence>
<dbReference type="GO" id="GO:0035435">
    <property type="term" value="P:phosphate ion transmembrane transport"/>
    <property type="evidence" value="ECO:0007669"/>
    <property type="project" value="InterPro"/>
</dbReference>
<accession>A0A6B3N7E5</accession>
<name>A0A6B3N7E5_9CYAN</name>
<dbReference type="Pfam" id="PF12849">
    <property type="entry name" value="PBP_like_2"/>
    <property type="match status" value="1"/>
</dbReference>
<dbReference type="InterPro" id="IPR024370">
    <property type="entry name" value="PBP_domain"/>
</dbReference>